<dbReference type="SUPFAM" id="SSF52540">
    <property type="entry name" value="P-loop containing nucleoside triphosphate hydrolases"/>
    <property type="match status" value="1"/>
</dbReference>
<dbReference type="Pfam" id="PF00005">
    <property type="entry name" value="ABC_tran"/>
    <property type="match status" value="1"/>
</dbReference>
<dbReference type="InterPro" id="IPR003593">
    <property type="entry name" value="AAA+_ATPase"/>
</dbReference>
<keyword evidence="1" id="KW-0813">Transport</keyword>
<dbReference type="AlphaFoldDB" id="A0A2A3K257"/>
<dbReference type="PANTHER" id="PTHR45772">
    <property type="entry name" value="CONSERVED COMPONENT OF ABC TRANSPORTER FOR NATURAL AMINO ACIDS-RELATED"/>
    <property type="match status" value="1"/>
</dbReference>
<dbReference type="PANTHER" id="PTHR45772:SF9">
    <property type="entry name" value="CONSERVED COMPONENT OF ABC TRANSPORTER FOR NATURAL AMINO ACIDS"/>
    <property type="match status" value="1"/>
</dbReference>
<protein>
    <submittedName>
        <fullName evidence="6">ABC transporter ATP-binding protein</fullName>
    </submittedName>
</protein>
<dbReference type="InterPro" id="IPR027417">
    <property type="entry name" value="P-loop_NTPase"/>
</dbReference>
<dbReference type="PROSITE" id="PS00211">
    <property type="entry name" value="ABC_TRANSPORTER_1"/>
    <property type="match status" value="1"/>
</dbReference>
<evidence type="ECO:0000313" key="5">
    <source>
        <dbReference type="EMBL" id="MCT4368940.1"/>
    </source>
</evidence>
<dbReference type="InterPro" id="IPR003439">
    <property type="entry name" value="ABC_transporter-like_ATP-bd"/>
</dbReference>
<dbReference type="RefSeq" id="WP_095880401.1">
    <property type="nucleotide sequence ID" value="NZ_NTHN02000001.1"/>
</dbReference>
<keyword evidence="3 6" id="KW-0067">ATP-binding</keyword>
<evidence type="ECO:0000313" key="7">
    <source>
        <dbReference type="Proteomes" id="UP000217448"/>
    </source>
</evidence>
<evidence type="ECO:0000256" key="3">
    <source>
        <dbReference type="ARBA" id="ARBA00022840"/>
    </source>
</evidence>
<evidence type="ECO:0000259" key="4">
    <source>
        <dbReference type="PROSITE" id="PS50893"/>
    </source>
</evidence>
<dbReference type="Proteomes" id="UP000217448">
    <property type="component" value="Unassembled WGS sequence"/>
</dbReference>
<accession>A0A2A3K257</accession>
<dbReference type="PROSITE" id="PS50893">
    <property type="entry name" value="ABC_TRANSPORTER_2"/>
    <property type="match status" value="1"/>
</dbReference>
<gene>
    <name evidence="6" type="ORF">CLG85_00065</name>
    <name evidence="5" type="ORF">CLG85_000715</name>
</gene>
<organism evidence="6">
    <name type="scientific">Alloyangia mangrovi</name>
    <dbReference type="NCBI Taxonomy" id="1779329"/>
    <lineage>
        <taxon>Bacteria</taxon>
        <taxon>Pseudomonadati</taxon>
        <taxon>Pseudomonadota</taxon>
        <taxon>Alphaproteobacteria</taxon>
        <taxon>Rhodobacterales</taxon>
        <taxon>Roseobacteraceae</taxon>
        <taxon>Alloyangia</taxon>
    </lineage>
</organism>
<keyword evidence="7" id="KW-1185">Reference proteome</keyword>
<dbReference type="InterPro" id="IPR017871">
    <property type="entry name" value="ABC_transporter-like_CS"/>
</dbReference>
<dbReference type="GO" id="GO:0005524">
    <property type="term" value="F:ATP binding"/>
    <property type="evidence" value="ECO:0007669"/>
    <property type="project" value="UniProtKB-KW"/>
</dbReference>
<dbReference type="Gene3D" id="3.40.50.300">
    <property type="entry name" value="P-loop containing nucleotide triphosphate hydrolases"/>
    <property type="match status" value="1"/>
</dbReference>
<dbReference type="InterPro" id="IPR051120">
    <property type="entry name" value="ABC_AA/LPS_Transport"/>
</dbReference>
<dbReference type="EMBL" id="NTHN02000001">
    <property type="protein sequence ID" value="MCT4368940.1"/>
    <property type="molecule type" value="Genomic_DNA"/>
</dbReference>
<dbReference type="CDD" id="cd03219">
    <property type="entry name" value="ABC_Mj1267_LivG_branched"/>
    <property type="match status" value="1"/>
</dbReference>
<dbReference type="GO" id="GO:0016887">
    <property type="term" value="F:ATP hydrolysis activity"/>
    <property type="evidence" value="ECO:0007669"/>
    <property type="project" value="InterPro"/>
</dbReference>
<reference evidence="6" key="1">
    <citation type="submission" date="2017-09" db="EMBL/GenBank/DDBJ databases">
        <title>Yangia sp. SAOS 153D whole genome sequencing.</title>
        <authorList>
            <person name="Verma A."/>
            <person name="Krishnamurthi S."/>
        </authorList>
    </citation>
    <scope>NUCLEOTIDE SEQUENCE [LARGE SCALE GENOMIC DNA]</scope>
    <source>
        <strain evidence="6">SAOS 153D</strain>
    </source>
</reference>
<feature type="domain" description="ABC transporter" evidence="4">
    <location>
        <begin position="9"/>
        <end position="256"/>
    </location>
</feature>
<dbReference type="EMBL" id="NTHN01000001">
    <property type="protein sequence ID" value="PBD21177.1"/>
    <property type="molecule type" value="Genomic_DNA"/>
</dbReference>
<name>A0A2A3K257_9RHOB</name>
<evidence type="ECO:0000256" key="2">
    <source>
        <dbReference type="ARBA" id="ARBA00022741"/>
    </source>
</evidence>
<dbReference type="GO" id="GO:0005886">
    <property type="term" value="C:plasma membrane"/>
    <property type="evidence" value="ECO:0007669"/>
    <property type="project" value="TreeGrafter"/>
</dbReference>
<reference evidence="7" key="2">
    <citation type="submission" date="2023-07" db="EMBL/GenBank/DDBJ databases">
        <title>Yangia mangrovi SAOS 153D genome.</title>
        <authorList>
            <person name="Verma A."/>
            <person name="Pal Y."/>
            <person name="Sundharam S."/>
            <person name="Bisht B."/>
            <person name="Srinivasan K."/>
        </authorList>
    </citation>
    <scope>NUCLEOTIDE SEQUENCE [LARGE SCALE GENOMIC DNA]</scope>
    <source>
        <strain evidence="7">SAOS 153D</strain>
    </source>
</reference>
<proteinExistence type="predicted"/>
<comment type="caution">
    <text evidence="6">The sequence shown here is derived from an EMBL/GenBank/DDBJ whole genome shotgun (WGS) entry which is preliminary data.</text>
</comment>
<evidence type="ECO:0000256" key="1">
    <source>
        <dbReference type="ARBA" id="ARBA00022448"/>
    </source>
</evidence>
<dbReference type="SMART" id="SM00382">
    <property type="entry name" value="AAA"/>
    <property type="match status" value="1"/>
</dbReference>
<dbReference type="FunFam" id="3.40.50.300:FF:000421">
    <property type="entry name" value="Branched-chain amino acid ABC transporter ATP-binding protein"/>
    <property type="match status" value="1"/>
</dbReference>
<keyword evidence="2" id="KW-0547">Nucleotide-binding</keyword>
<reference evidence="5" key="3">
    <citation type="submission" date="2024-05" db="EMBL/GenBank/DDBJ databases">
        <title>Yangia mangrovi SAOS 153D genome.</title>
        <authorList>
            <person name="Verma A."/>
            <person name="Pal Y."/>
            <person name="Sundharam S."/>
            <person name="Bisht B."/>
            <person name="Srinivasan K."/>
        </authorList>
    </citation>
    <scope>NUCLEOTIDE SEQUENCE</scope>
    <source>
        <strain evidence="5">SAOS 153D</strain>
    </source>
</reference>
<sequence>METIRGAVLSAHGLCRSFQGNRAVDDMSLSLAPGELLGLIGPNGAGKTTMFNMLAGSLQPSAGRIELMGSDVTAEGAEKRLGRGLGRTFQIPRPFPRMSVLENVLCGAQKQSGESVFGAAFRIGASRRDEARALEKARHILDFLLLSYLTDQPASVLSGGQRKLLELARILMADPKVILLDEPAAGVNPSLLEQIMARIVDLNTQGVSILLIEHNMDMVARLCSRVVVMALGRELAQGAPDAVIREPEVVRAYLGDAA</sequence>
<evidence type="ECO:0000313" key="6">
    <source>
        <dbReference type="EMBL" id="PBD21177.1"/>
    </source>
</evidence>
<dbReference type="OrthoDB" id="9806149at2"/>